<evidence type="ECO:0000259" key="1">
    <source>
        <dbReference type="Pfam" id="PF13360"/>
    </source>
</evidence>
<dbReference type="EMBL" id="JAENII010000004">
    <property type="protein sequence ID" value="MBK1826802.1"/>
    <property type="molecule type" value="Genomic_DNA"/>
</dbReference>
<proteinExistence type="predicted"/>
<keyword evidence="3" id="KW-1185">Reference proteome</keyword>
<dbReference type="AlphaFoldDB" id="A0A934VFA8"/>
<dbReference type="Gene3D" id="2.130.10.10">
    <property type="entry name" value="YVTN repeat-like/Quinoprotein amine dehydrogenase"/>
    <property type="match status" value="2"/>
</dbReference>
<dbReference type="SUPFAM" id="SSF50998">
    <property type="entry name" value="Quinoprotein alcohol dehydrogenase-like"/>
    <property type="match status" value="2"/>
</dbReference>
<organism evidence="2 3">
    <name type="scientific">Haloferula rosea</name>
    <dbReference type="NCBI Taxonomy" id="490093"/>
    <lineage>
        <taxon>Bacteria</taxon>
        <taxon>Pseudomonadati</taxon>
        <taxon>Verrucomicrobiota</taxon>
        <taxon>Verrucomicrobiia</taxon>
        <taxon>Verrucomicrobiales</taxon>
        <taxon>Verrucomicrobiaceae</taxon>
        <taxon>Haloferula</taxon>
    </lineage>
</organism>
<dbReference type="PANTHER" id="PTHR34512">
    <property type="entry name" value="CELL SURFACE PROTEIN"/>
    <property type="match status" value="1"/>
</dbReference>
<dbReference type="PANTHER" id="PTHR34512:SF30">
    <property type="entry name" value="OUTER MEMBRANE PROTEIN ASSEMBLY FACTOR BAMB"/>
    <property type="match status" value="1"/>
</dbReference>
<dbReference type="InterPro" id="IPR018391">
    <property type="entry name" value="PQQ_b-propeller_rpt"/>
</dbReference>
<comment type="caution">
    <text evidence="2">The sequence shown here is derived from an EMBL/GenBank/DDBJ whole genome shotgun (WGS) entry which is preliminary data.</text>
</comment>
<name>A0A934VFA8_9BACT</name>
<dbReference type="InterPro" id="IPR015943">
    <property type="entry name" value="WD40/YVTN_repeat-like_dom_sf"/>
</dbReference>
<dbReference type="SMART" id="SM00564">
    <property type="entry name" value="PQQ"/>
    <property type="match status" value="5"/>
</dbReference>
<sequence length="747" mass="81613">MKLTPILLTLSLIGGACADVTGWLNWRGPLQTGASLEKNLPSELKPGDELWTYDIQGAGTPTIADGRLYAFGFYGEAFGKKGEDVQEALICLDANTGKKLWEKRFSDYISDVVYNRYGIGAPTVDPETGNVYLQLSNGRCVAFTRDGEPLWELSLMEDLGRLTFPNGRSGGPAVFEHLVIFHCVTANWGTTGPAQDRFYAFDKISGELVWYSSPGVRPVDSSFCMPVFGKLGGHDVFYAGTGCGNVVCVDARTGKPLWRYQLSNGGVNSQILLNGDQLIAVHGKENPGQSSKGRLVCLNLPKEYPAEQLVLDESSVAWKNDDHVAFTSSPVLAEGKVFTTIAVGELLCVDAKSGKTVWKKKLAPDQIHASPSYGDGKLYVPMFDGEFYVLDPEDGDAKELTKVNLGEPCLGAPAIWGGKIFLFTKNKLHCWGTTDGEFVDAPAAQDPAEPGEITQLQIVPAEFALTAGSSQEFTVYGLDEFGRRVKEVTPDQWEAFIPPTAKVKAKVDATFKGNTLTAGPDAKLSAGAFKATVGDLSATTRGRVVAGPGYKADFENVDLVMDSPEGEKVNFPPLPWLGARIKWYTLEKDGSKVIANRLDNVLFQRTTNFFGNSDLKDYTLQADVMTDGNRRIMSTVGLVNQRYLITLVGNSQILEVSSNHERVKQSVKFKIKPNTWYTLKTNVKRNDDGTGTVFAKAWPRGEDEPEAWTLEVPVKHCHPHGAPAVYAFSPQSQKRVYIDNLKLEAGS</sequence>
<dbReference type="PROSITE" id="PS51257">
    <property type="entry name" value="PROKAR_LIPOPROTEIN"/>
    <property type="match status" value="1"/>
</dbReference>
<feature type="domain" description="Pyrrolo-quinoline quinone repeat" evidence="1">
    <location>
        <begin position="47"/>
        <end position="155"/>
    </location>
</feature>
<dbReference type="Proteomes" id="UP000658278">
    <property type="component" value="Unassembled WGS sequence"/>
</dbReference>
<dbReference type="Pfam" id="PF13360">
    <property type="entry name" value="PQQ_2"/>
    <property type="match status" value="3"/>
</dbReference>
<feature type="domain" description="Pyrrolo-quinoline quinone repeat" evidence="1">
    <location>
        <begin position="199"/>
        <end position="284"/>
    </location>
</feature>
<feature type="domain" description="Pyrrolo-quinoline quinone repeat" evidence="1">
    <location>
        <begin position="315"/>
        <end position="397"/>
    </location>
</feature>
<dbReference type="Gene3D" id="2.60.120.560">
    <property type="entry name" value="Exo-inulinase, domain 1"/>
    <property type="match status" value="1"/>
</dbReference>
<evidence type="ECO:0000313" key="3">
    <source>
        <dbReference type="Proteomes" id="UP000658278"/>
    </source>
</evidence>
<dbReference type="InterPro" id="IPR011047">
    <property type="entry name" value="Quinoprotein_ADH-like_sf"/>
</dbReference>
<dbReference type="InterPro" id="IPR002372">
    <property type="entry name" value="PQQ_rpt_dom"/>
</dbReference>
<evidence type="ECO:0000313" key="2">
    <source>
        <dbReference type="EMBL" id="MBK1826802.1"/>
    </source>
</evidence>
<dbReference type="RefSeq" id="WP_200278089.1">
    <property type="nucleotide sequence ID" value="NZ_JAENII010000004.1"/>
</dbReference>
<reference evidence="2" key="1">
    <citation type="submission" date="2021-01" db="EMBL/GenBank/DDBJ databases">
        <title>Modified the classification status of verrucomicrobia.</title>
        <authorList>
            <person name="Feng X."/>
        </authorList>
    </citation>
    <scope>NUCLEOTIDE SEQUENCE</scope>
    <source>
        <strain evidence="2">KCTC 22201</strain>
    </source>
</reference>
<gene>
    <name evidence="2" type="ORF">JIN81_07215</name>
</gene>
<accession>A0A934VFA8</accession>
<protein>
    <submittedName>
        <fullName evidence="2">PQQ-binding-like beta-propeller repeat protein</fullName>
    </submittedName>
</protein>